<gene>
    <name evidence="1" type="ORF">H8L32_04095</name>
</gene>
<reference evidence="1 2" key="1">
    <citation type="submission" date="2020-08" db="EMBL/GenBank/DDBJ databases">
        <title>Novel species isolated from subtropical streams in China.</title>
        <authorList>
            <person name="Lu H."/>
        </authorList>
    </citation>
    <scope>NUCLEOTIDE SEQUENCE [LARGE SCALE GENOMIC DNA]</scope>
    <source>
        <strain evidence="1 2">CY18W</strain>
    </source>
</reference>
<proteinExistence type="predicted"/>
<protein>
    <submittedName>
        <fullName evidence="1">Uncharacterized protein</fullName>
    </submittedName>
</protein>
<accession>A0ABR6ZM85</accession>
<comment type="caution">
    <text evidence="1">The sequence shown here is derived from an EMBL/GenBank/DDBJ whole genome shotgun (WGS) entry which is preliminary data.</text>
</comment>
<dbReference type="EMBL" id="JACOGF010000002">
    <property type="protein sequence ID" value="MBC3916658.1"/>
    <property type="molecule type" value="Genomic_DNA"/>
</dbReference>
<evidence type="ECO:0000313" key="2">
    <source>
        <dbReference type="Proteomes" id="UP000650424"/>
    </source>
</evidence>
<dbReference type="Proteomes" id="UP000650424">
    <property type="component" value="Unassembled WGS sequence"/>
</dbReference>
<keyword evidence="2" id="KW-1185">Reference proteome</keyword>
<evidence type="ECO:0000313" key="1">
    <source>
        <dbReference type="EMBL" id="MBC3916658.1"/>
    </source>
</evidence>
<sequence>MNLVFGFAKIPQPARNGLAFSSKQIYDGAGVETSVIIFNKKIWIDPDNFSSAASASEYPQSSMIERACTNP</sequence>
<dbReference type="RefSeq" id="WP_186945907.1">
    <property type="nucleotide sequence ID" value="NZ_JACOGF010000002.1"/>
</dbReference>
<name>A0ABR6ZM85_9BURK</name>
<organism evidence="1 2">
    <name type="scientific">Undibacterium hunanense</name>
    <dbReference type="NCBI Taxonomy" id="2762292"/>
    <lineage>
        <taxon>Bacteria</taxon>
        <taxon>Pseudomonadati</taxon>
        <taxon>Pseudomonadota</taxon>
        <taxon>Betaproteobacteria</taxon>
        <taxon>Burkholderiales</taxon>
        <taxon>Oxalobacteraceae</taxon>
        <taxon>Undibacterium</taxon>
    </lineage>
</organism>